<name>A0A553IH14_ACHLA</name>
<sequence length="197" mass="23297">MEVERLNGWNYLVYTVIKSKFKHNIFSLKDINAFFDEFKSVYPNNFHIEAKIRQTLQNLNRFEIIHRIEPGVYQMKLDAVYFSELEKGKKDYVYLVSNESIPGWVKIGRTNSIKNRMKSLYNSSVPFPFKVEKIIETKSMKESLVIEKGIHSFIDTVNPSLRKETEAKKREFFKLPVEKGIEIFNIIEDMLSYNLHS</sequence>
<dbReference type="AlphaFoldDB" id="A0A553IH14"/>
<dbReference type="SMART" id="SM00974">
    <property type="entry name" value="T5orf172"/>
    <property type="match status" value="1"/>
</dbReference>
<feature type="domain" description="Bacteriophage T5 Orf172 DNA-binding" evidence="1">
    <location>
        <begin position="99"/>
        <end position="187"/>
    </location>
</feature>
<organism evidence="2 3">
    <name type="scientific">Acholeplasma laidlawii</name>
    <dbReference type="NCBI Taxonomy" id="2148"/>
    <lineage>
        <taxon>Bacteria</taxon>
        <taxon>Bacillati</taxon>
        <taxon>Mycoplasmatota</taxon>
        <taxon>Mollicutes</taxon>
        <taxon>Acholeplasmatales</taxon>
        <taxon>Acholeplasmataceae</taxon>
        <taxon>Acholeplasma</taxon>
    </lineage>
</organism>
<dbReference type="GeneID" id="41339603"/>
<dbReference type="EMBL" id="VKID01000001">
    <property type="protein sequence ID" value="TRX99495.1"/>
    <property type="molecule type" value="Genomic_DNA"/>
</dbReference>
<dbReference type="RefSeq" id="WP_012243021.1">
    <property type="nucleotide sequence ID" value="NZ_JACAOE010000001.1"/>
</dbReference>
<dbReference type="Pfam" id="PF10544">
    <property type="entry name" value="T5orf172"/>
    <property type="match status" value="1"/>
</dbReference>
<gene>
    <name evidence="2" type="ORF">FNV44_00200</name>
</gene>
<dbReference type="InterPro" id="IPR018306">
    <property type="entry name" value="Phage_T5_Orf172_DNA-bd"/>
</dbReference>
<reference evidence="2 3" key="1">
    <citation type="submission" date="2019-07" db="EMBL/GenBank/DDBJ databases">
        <title>Genome sequence of Acholeplasma laidlawii strain with increased resistance to erythromycin.</title>
        <authorList>
            <person name="Medvedeva E.S."/>
            <person name="Baranova N.B."/>
            <person name="Siniagina M.N."/>
            <person name="Mouzykantov A."/>
            <person name="Chernova O.A."/>
            <person name="Chernov V.M."/>
        </authorList>
    </citation>
    <scope>NUCLEOTIDE SEQUENCE [LARGE SCALE GENOMIC DNA]</scope>
    <source>
        <strain evidence="2 3">PG8REry</strain>
    </source>
</reference>
<evidence type="ECO:0000313" key="2">
    <source>
        <dbReference type="EMBL" id="TRX99495.1"/>
    </source>
</evidence>
<protein>
    <recommendedName>
        <fullName evidence="1">Bacteriophage T5 Orf172 DNA-binding domain-containing protein</fullName>
    </recommendedName>
</protein>
<dbReference type="InterPro" id="IPR041368">
    <property type="entry name" value="DRP_C"/>
</dbReference>
<dbReference type="Gene3D" id="1.10.10.10">
    <property type="entry name" value="Winged helix-like DNA-binding domain superfamily/Winged helix DNA-binding domain"/>
    <property type="match status" value="1"/>
</dbReference>
<comment type="caution">
    <text evidence="2">The sequence shown here is derived from an EMBL/GenBank/DDBJ whole genome shotgun (WGS) entry which is preliminary data.</text>
</comment>
<evidence type="ECO:0000259" key="1">
    <source>
        <dbReference type="SMART" id="SM00974"/>
    </source>
</evidence>
<dbReference type="Proteomes" id="UP000315938">
    <property type="component" value="Unassembled WGS sequence"/>
</dbReference>
<dbReference type="InterPro" id="IPR036388">
    <property type="entry name" value="WH-like_DNA-bd_sf"/>
</dbReference>
<proteinExistence type="predicted"/>
<dbReference type="Pfam" id="PF17726">
    <property type="entry name" value="DpnI_C"/>
    <property type="match status" value="1"/>
</dbReference>
<accession>A0A553IH14</accession>
<evidence type="ECO:0000313" key="3">
    <source>
        <dbReference type="Proteomes" id="UP000315938"/>
    </source>
</evidence>